<comment type="caution">
    <text evidence="7">The sequence shown here is derived from an EMBL/GenBank/DDBJ whole genome shotgun (WGS) entry which is preliminary data.</text>
</comment>
<feature type="short sequence motif" description="Q motif" evidence="5">
    <location>
        <begin position="21"/>
        <end position="49"/>
    </location>
</feature>
<evidence type="ECO:0000256" key="4">
    <source>
        <dbReference type="ARBA" id="ARBA00022840"/>
    </source>
</evidence>
<dbReference type="RefSeq" id="XP_030990447.1">
    <property type="nucleotide sequence ID" value="XM_031144801.1"/>
</dbReference>
<evidence type="ECO:0000256" key="5">
    <source>
        <dbReference type="PROSITE-ProRule" id="PRU00552"/>
    </source>
</evidence>
<evidence type="ECO:0000313" key="8">
    <source>
        <dbReference type="Proteomes" id="UP000319257"/>
    </source>
</evidence>
<dbReference type="InterPro" id="IPR027417">
    <property type="entry name" value="P-loop_NTPase"/>
</dbReference>
<dbReference type="SUPFAM" id="SSF52540">
    <property type="entry name" value="P-loop containing nucleoside triphosphate hydrolases"/>
    <property type="match status" value="1"/>
</dbReference>
<evidence type="ECO:0000256" key="1">
    <source>
        <dbReference type="ARBA" id="ARBA00022741"/>
    </source>
</evidence>
<dbReference type="EMBL" id="SKBQ01000074">
    <property type="protein sequence ID" value="TPX08736.1"/>
    <property type="molecule type" value="Genomic_DNA"/>
</dbReference>
<evidence type="ECO:0000256" key="2">
    <source>
        <dbReference type="ARBA" id="ARBA00022801"/>
    </source>
</evidence>
<dbReference type="GO" id="GO:0003676">
    <property type="term" value="F:nucleic acid binding"/>
    <property type="evidence" value="ECO:0007669"/>
    <property type="project" value="InterPro"/>
</dbReference>
<dbReference type="AlphaFoldDB" id="A0A507APT4"/>
<reference evidence="7 8" key="1">
    <citation type="submission" date="2019-06" db="EMBL/GenBank/DDBJ databases">
        <title>Draft genome sequence of the filamentous fungus Phialemoniopsis curvata isolated from diesel fuel.</title>
        <authorList>
            <person name="Varaljay V.A."/>
            <person name="Lyon W.J."/>
            <person name="Crouch A.L."/>
            <person name="Drake C.E."/>
            <person name="Hollomon J.M."/>
            <person name="Nadeau L.J."/>
            <person name="Nunn H.S."/>
            <person name="Stevenson B.S."/>
            <person name="Bojanowski C.L."/>
            <person name="Crookes-Goodson W.J."/>
        </authorList>
    </citation>
    <scope>NUCLEOTIDE SEQUENCE [LARGE SCALE GENOMIC DNA]</scope>
    <source>
        <strain evidence="7 8">D216</strain>
    </source>
</reference>
<dbReference type="OrthoDB" id="1191041at2759"/>
<dbReference type="GO" id="GO:0003724">
    <property type="term" value="F:RNA helicase activity"/>
    <property type="evidence" value="ECO:0007669"/>
    <property type="project" value="InterPro"/>
</dbReference>
<dbReference type="GO" id="GO:0005524">
    <property type="term" value="F:ATP binding"/>
    <property type="evidence" value="ECO:0007669"/>
    <property type="project" value="UniProtKB-KW"/>
</dbReference>
<organism evidence="7 8">
    <name type="scientific">Thyridium curvatum</name>
    <dbReference type="NCBI Taxonomy" id="1093900"/>
    <lineage>
        <taxon>Eukaryota</taxon>
        <taxon>Fungi</taxon>
        <taxon>Dikarya</taxon>
        <taxon>Ascomycota</taxon>
        <taxon>Pezizomycotina</taxon>
        <taxon>Sordariomycetes</taxon>
        <taxon>Sordariomycetidae</taxon>
        <taxon>Thyridiales</taxon>
        <taxon>Thyridiaceae</taxon>
        <taxon>Thyridium</taxon>
    </lineage>
</organism>
<dbReference type="InterPro" id="IPR014014">
    <property type="entry name" value="RNA_helicase_DEAD_Q_motif"/>
</dbReference>
<keyword evidence="3" id="KW-0347">Helicase</keyword>
<accession>A0A507APT4</accession>
<dbReference type="GeneID" id="41977245"/>
<evidence type="ECO:0000256" key="3">
    <source>
        <dbReference type="ARBA" id="ARBA00022806"/>
    </source>
</evidence>
<evidence type="ECO:0000313" key="7">
    <source>
        <dbReference type="EMBL" id="TPX08736.1"/>
    </source>
</evidence>
<name>A0A507APT4_9PEZI</name>
<feature type="domain" description="DEAD-box RNA helicase Q" evidence="6">
    <location>
        <begin position="21"/>
        <end position="49"/>
    </location>
</feature>
<dbReference type="GO" id="GO:0016787">
    <property type="term" value="F:hydrolase activity"/>
    <property type="evidence" value="ECO:0007669"/>
    <property type="project" value="UniProtKB-KW"/>
</dbReference>
<protein>
    <recommendedName>
        <fullName evidence="6">DEAD-box RNA helicase Q domain-containing protein</fullName>
    </recommendedName>
</protein>
<gene>
    <name evidence="7" type="ORF">E0L32_009798</name>
</gene>
<dbReference type="Proteomes" id="UP000319257">
    <property type="component" value="Unassembled WGS sequence"/>
</dbReference>
<keyword evidence="2" id="KW-0378">Hydrolase</keyword>
<dbReference type="Pfam" id="PF00270">
    <property type="entry name" value="DEAD"/>
    <property type="match status" value="1"/>
</dbReference>
<dbReference type="STRING" id="1093900.A0A507APT4"/>
<dbReference type="InParanoid" id="A0A507APT4"/>
<dbReference type="InterPro" id="IPR011545">
    <property type="entry name" value="DEAD/DEAH_box_helicase_dom"/>
</dbReference>
<sequence>MARIASIELTQEGPVRVKPVIIFDGEGLHHAMRRNVELAGFVTPTPIQMYCLPATNDGHNVIGVTQTGSGKTAADVVLILNKLTDSEYIVNQCTKNKSAVENETTSRAVLASQEILGNCGLFSELGLGKTMSINLEEPLLKLPRSTTSSGYGPYWTCWRNSLANYNSQGIVPLSRCSAPFMVSDERLLWHLRLAFAHQLAAAERCKVSHVLPDHTRCGKPDERAVSGLPAGLVQQGYNLCQKSTPRSVSSSNPQAP</sequence>
<keyword evidence="1" id="KW-0547">Nucleotide-binding</keyword>
<evidence type="ECO:0000259" key="6">
    <source>
        <dbReference type="PROSITE" id="PS51195"/>
    </source>
</evidence>
<proteinExistence type="predicted"/>
<keyword evidence="4" id="KW-0067">ATP-binding</keyword>
<dbReference type="PROSITE" id="PS51195">
    <property type="entry name" value="Q_MOTIF"/>
    <property type="match status" value="1"/>
</dbReference>
<keyword evidence="8" id="KW-1185">Reference proteome</keyword>
<dbReference type="Gene3D" id="3.40.50.300">
    <property type="entry name" value="P-loop containing nucleotide triphosphate hydrolases"/>
    <property type="match status" value="1"/>
</dbReference>